<dbReference type="GO" id="GO:0016757">
    <property type="term" value="F:glycosyltransferase activity"/>
    <property type="evidence" value="ECO:0007669"/>
    <property type="project" value="UniProtKB-KW"/>
</dbReference>
<evidence type="ECO:0000313" key="6">
    <source>
        <dbReference type="EMBL" id="SDT29909.1"/>
    </source>
</evidence>
<dbReference type="Proteomes" id="UP000893823">
    <property type="component" value="Unassembled WGS sequence"/>
</dbReference>
<keyword evidence="1" id="KW-0328">Glycosyltransferase</keyword>
<accession>A0A1H1Z8Q3</accession>
<dbReference type="EMBL" id="SODL02000002">
    <property type="protein sequence ID" value="MCP2366967.1"/>
    <property type="molecule type" value="Genomic_DNA"/>
</dbReference>
<dbReference type="OrthoDB" id="9814612at2"/>
<keyword evidence="2 6" id="KW-0808">Transferase</keyword>
<protein>
    <submittedName>
        <fullName evidence="5">Glycosyltransferase involved in cell wall biosynthesis</fullName>
    </submittedName>
    <submittedName>
        <fullName evidence="6">Glycosyltransferase involved in cell wall bisynthesis</fullName>
    </submittedName>
</protein>
<dbReference type="RefSeq" id="WP_092674242.1">
    <property type="nucleotide sequence ID" value="NZ_BMDN01000002.1"/>
</dbReference>
<dbReference type="AlphaFoldDB" id="A0A1H1Z8Q3"/>
<dbReference type="CDD" id="cd03801">
    <property type="entry name" value="GT4_PimA-like"/>
    <property type="match status" value="1"/>
</dbReference>
<name>A0A1H1Z8Q3_9MICO</name>
<dbReference type="SUPFAM" id="SSF53756">
    <property type="entry name" value="UDP-Glycosyltransferase/glycogen phosphorylase"/>
    <property type="match status" value="1"/>
</dbReference>
<evidence type="ECO:0000313" key="8">
    <source>
        <dbReference type="Proteomes" id="UP000893823"/>
    </source>
</evidence>
<dbReference type="PANTHER" id="PTHR12526">
    <property type="entry name" value="GLYCOSYLTRANSFERASE"/>
    <property type="match status" value="1"/>
</dbReference>
<evidence type="ECO:0000256" key="2">
    <source>
        <dbReference type="ARBA" id="ARBA00022679"/>
    </source>
</evidence>
<reference evidence="7" key="1">
    <citation type="submission" date="2016-10" db="EMBL/GenBank/DDBJ databases">
        <authorList>
            <person name="Varghese N."/>
            <person name="Submissions S."/>
        </authorList>
    </citation>
    <scope>NUCLEOTIDE SEQUENCE [LARGE SCALE GENOMIC DNA]</scope>
    <source>
        <strain evidence="7">CPCC 202695</strain>
    </source>
</reference>
<dbReference type="Gene3D" id="3.40.50.2000">
    <property type="entry name" value="Glycogen Phosphorylase B"/>
    <property type="match status" value="2"/>
</dbReference>
<evidence type="ECO:0000313" key="7">
    <source>
        <dbReference type="Proteomes" id="UP000199482"/>
    </source>
</evidence>
<dbReference type="Proteomes" id="UP000199482">
    <property type="component" value="Chromosome I"/>
</dbReference>
<reference evidence="6" key="2">
    <citation type="submission" date="2016-10" db="EMBL/GenBank/DDBJ databases">
        <authorList>
            <person name="de Groot N.N."/>
        </authorList>
    </citation>
    <scope>NUCLEOTIDE SEQUENCE [LARGE SCALE GENOMIC DNA]</scope>
    <source>
        <strain evidence="6">CPCC 202695</strain>
    </source>
</reference>
<dbReference type="STRING" id="589382.SAMN04489721_3046"/>
<dbReference type="PANTHER" id="PTHR12526:SF510">
    <property type="entry name" value="D-INOSITOL 3-PHOSPHATE GLYCOSYLTRANSFERASE"/>
    <property type="match status" value="1"/>
</dbReference>
<evidence type="ECO:0000256" key="1">
    <source>
        <dbReference type="ARBA" id="ARBA00022676"/>
    </source>
</evidence>
<dbReference type="EMBL" id="LT629755">
    <property type="protein sequence ID" value="SDT29909.1"/>
    <property type="molecule type" value="Genomic_DNA"/>
</dbReference>
<evidence type="ECO:0000313" key="5">
    <source>
        <dbReference type="EMBL" id="MCP2366967.1"/>
    </source>
</evidence>
<proteinExistence type="predicted"/>
<feature type="domain" description="Glycosyl transferase family 1" evidence="4">
    <location>
        <begin position="230"/>
        <end position="382"/>
    </location>
</feature>
<reference evidence="5" key="3">
    <citation type="submission" date="2022-06" db="EMBL/GenBank/DDBJ databases">
        <title>Genomic Encyclopedia of Type Strains, Phase III (KMG-III): the genomes of soil and plant-associated and newly described type strains.</title>
        <authorList>
            <person name="Whitman W."/>
        </authorList>
    </citation>
    <scope>NUCLEOTIDE SEQUENCE</scope>
    <source>
        <strain evidence="5">CPCC 202695</strain>
    </source>
</reference>
<keyword evidence="8" id="KW-1185">Reference proteome</keyword>
<evidence type="ECO:0000259" key="4">
    <source>
        <dbReference type="Pfam" id="PF00534"/>
    </source>
</evidence>
<evidence type="ECO:0000256" key="3">
    <source>
        <dbReference type="SAM" id="MobiDB-lite"/>
    </source>
</evidence>
<dbReference type="InterPro" id="IPR001296">
    <property type="entry name" value="Glyco_trans_1"/>
</dbReference>
<organism evidence="6 7">
    <name type="scientific">Agromyces flavus</name>
    <dbReference type="NCBI Taxonomy" id="589382"/>
    <lineage>
        <taxon>Bacteria</taxon>
        <taxon>Bacillati</taxon>
        <taxon>Actinomycetota</taxon>
        <taxon>Actinomycetes</taxon>
        <taxon>Micrococcales</taxon>
        <taxon>Microbacteriaceae</taxon>
        <taxon>Agromyces</taxon>
    </lineage>
</organism>
<sequence>MSTAPVAGDGGESDVAARPSARPVRVLHLDHTSAAGGAEYALLRMLQAGPRWAPYLLMAPPESHRERGIYDAIPARVPRRIGGVRQPAGASSGGRLTALAVGARVLVQSAAVRGSRAFRSADVVDANTARAAAYGAFAVRGTRRAFVVHLRDLVDPGALGRAGHALMTRVVLPRADGVVANSRATLESARPFLRTGVPAEVIPSASGLLVRGADAATSAPGAGGPIRTVGLLARIDPWKGQELLLEAFARVFRGRDTRLQLAGGAPFGHEAFVDRLRRRADELGVGGQLDLPGHVADIGALLQGWDVAVQASTRPEPLGQNVLQYLASGRAVVVAGEGGPAEWVEDGVNGLVVAPRDVDALADALARLDADPELRARLAAAAVETPGLLDDAAVTRAHEAFYARVLSSVAERRAARSRRSR</sequence>
<dbReference type="Pfam" id="PF00534">
    <property type="entry name" value="Glycos_transf_1"/>
    <property type="match status" value="1"/>
</dbReference>
<gene>
    <name evidence="5" type="ORF">BCL57_001121</name>
    <name evidence="6" type="ORF">SAMN04489721_3046</name>
</gene>
<feature type="region of interest" description="Disordered" evidence="3">
    <location>
        <begin position="1"/>
        <end position="20"/>
    </location>
</feature>